<protein>
    <recommendedName>
        <fullName evidence="6">DNA polymerase II subunit 2</fullName>
    </recommendedName>
</protein>
<dbReference type="InterPro" id="IPR007185">
    <property type="entry name" value="DNA_pol_a/d/e_bsu"/>
</dbReference>
<evidence type="ECO:0000256" key="1">
    <source>
        <dbReference type="ARBA" id="ARBA00004123"/>
    </source>
</evidence>
<evidence type="ECO:0000256" key="2">
    <source>
        <dbReference type="ARBA" id="ARBA00009560"/>
    </source>
</evidence>
<dbReference type="Proteomes" id="UP001189429">
    <property type="component" value="Unassembled WGS sequence"/>
</dbReference>
<keyword evidence="5" id="KW-0539">Nucleus</keyword>
<name>A0ABN9SWB8_9DINO</name>
<dbReference type="EMBL" id="CAUYUJ010013858">
    <property type="protein sequence ID" value="CAK0836830.1"/>
    <property type="molecule type" value="Genomic_DNA"/>
</dbReference>
<keyword evidence="4" id="KW-0238">DNA-binding</keyword>
<evidence type="ECO:0000313" key="9">
    <source>
        <dbReference type="Proteomes" id="UP001189429"/>
    </source>
</evidence>
<accession>A0ABN9SWB8</accession>
<sequence>MQRAWLREFNGVGLQLRPAAAKLVTQFLTTCDDPTSVAEALVAHTKTYTRQLSGVTAAFIDQDVIQAVISTMLEASKESAGGGLVQEADVKQSIQVGDLGDGTYVYNVLKDVKPCDYDRSSKAWVLSSKRPKLFPGCDVKSKIYADRYFILLQRLLLENRLVTEAEAAAIGVMPNQRVLTPVESLVGNPGRKLTFGLMSRVQDDKSRTWVIEDLNKVYPVELEVDTTHHLMTDGSFVLAEGEVVGDKFRIQSLQVPDAVSRAVSLEKDLIPRQGFGGDISEEQLDLLATHESSPENDGMFVILCEVHLDNPRVIEKLSDVFQGYEESSPPAAYIFMGSFCSSSFVPSADGVRLYKDGFERLKFMMKSLPNHVQNGTRFVFIPGPQDPGAQTLPRMPLTNFYTSDLAKDIPNVIMASNPCRVRHFSRELVFFRHDVLRLLRRHEMLPLRDPQTGGAPSPQYLREEMIRFLADQAHLVPLPLEESNILWAYDFALRLYPLPHAAFIGGISEAFDCKHLDSTFCSVGPFFRDASFYAYYPIKDMLEPCDIPDRGA</sequence>
<keyword evidence="3" id="KW-0235">DNA replication</keyword>
<dbReference type="InterPro" id="IPR016266">
    <property type="entry name" value="POLE2"/>
</dbReference>
<comment type="subcellular location">
    <subcellularLocation>
        <location evidence="1">Nucleus</location>
    </subcellularLocation>
</comment>
<comment type="similarity">
    <text evidence="2">Belongs to the DNA polymerase epsilon subunit B family.</text>
</comment>
<evidence type="ECO:0000256" key="4">
    <source>
        <dbReference type="ARBA" id="ARBA00023125"/>
    </source>
</evidence>
<evidence type="ECO:0000256" key="3">
    <source>
        <dbReference type="ARBA" id="ARBA00022705"/>
    </source>
</evidence>
<dbReference type="PANTHER" id="PTHR12708:SF0">
    <property type="entry name" value="DNA POLYMERASE EPSILON SUBUNIT 2"/>
    <property type="match status" value="1"/>
</dbReference>
<dbReference type="Gene3D" id="3.60.21.60">
    <property type="match status" value="1"/>
</dbReference>
<organism evidence="8 9">
    <name type="scientific">Prorocentrum cordatum</name>
    <dbReference type="NCBI Taxonomy" id="2364126"/>
    <lineage>
        <taxon>Eukaryota</taxon>
        <taxon>Sar</taxon>
        <taxon>Alveolata</taxon>
        <taxon>Dinophyceae</taxon>
        <taxon>Prorocentrales</taxon>
        <taxon>Prorocentraceae</taxon>
        <taxon>Prorocentrum</taxon>
    </lineage>
</organism>
<dbReference type="Pfam" id="PF04042">
    <property type="entry name" value="DNA_pol_E_B"/>
    <property type="match status" value="1"/>
</dbReference>
<gene>
    <name evidence="8" type="ORF">PCOR1329_LOCUS33204</name>
</gene>
<evidence type="ECO:0000313" key="8">
    <source>
        <dbReference type="EMBL" id="CAK0836830.1"/>
    </source>
</evidence>
<evidence type="ECO:0000256" key="5">
    <source>
        <dbReference type="ARBA" id="ARBA00023242"/>
    </source>
</evidence>
<comment type="caution">
    <text evidence="8">The sequence shown here is derived from an EMBL/GenBank/DDBJ whole genome shotgun (WGS) entry which is preliminary data.</text>
</comment>
<evidence type="ECO:0000259" key="7">
    <source>
        <dbReference type="Pfam" id="PF04042"/>
    </source>
</evidence>
<reference evidence="8" key="1">
    <citation type="submission" date="2023-10" db="EMBL/GenBank/DDBJ databases">
        <authorList>
            <person name="Chen Y."/>
            <person name="Shah S."/>
            <person name="Dougan E. K."/>
            <person name="Thang M."/>
            <person name="Chan C."/>
        </authorList>
    </citation>
    <scope>NUCLEOTIDE SEQUENCE [LARGE SCALE GENOMIC DNA]</scope>
</reference>
<dbReference type="PANTHER" id="PTHR12708">
    <property type="entry name" value="DNA POLYMERASE EPSILON SUBUNIT B"/>
    <property type="match status" value="1"/>
</dbReference>
<feature type="domain" description="DNA polymerase alpha/delta/epsilon subunit B" evidence="7">
    <location>
        <begin position="300"/>
        <end position="512"/>
    </location>
</feature>
<evidence type="ECO:0000256" key="6">
    <source>
        <dbReference type="ARBA" id="ARBA00032930"/>
    </source>
</evidence>
<keyword evidence="9" id="KW-1185">Reference proteome</keyword>
<proteinExistence type="inferred from homology"/>